<feature type="domain" description="AAA+ ATPase" evidence="7">
    <location>
        <begin position="51"/>
        <end position="172"/>
    </location>
</feature>
<accession>A0A366XXZ9</accession>
<dbReference type="FunFam" id="1.10.3710.10:FF:000003">
    <property type="entry name" value="ATPase, AAA family protein"/>
    <property type="match status" value="1"/>
</dbReference>
<dbReference type="Gene3D" id="1.20.272.10">
    <property type="match status" value="1"/>
</dbReference>
<gene>
    <name evidence="8" type="ORF">DS031_05265</name>
</gene>
<dbReference type="Gene3D" id="1.10.3710.10">
    <property type="entry name" value="DNA polymerase III clamp loader subunits, C-terminal domain"/>
    <property type="match status" value="1"/>
</dbReference>
<comment type="function">
    <text evidence="1">DNA-dependent ATPase that plays important roles in cellular responses to stalled DNA replication processes.</text>
</comment>
<dbReference type="InterPro" id="IPR003593">
    <property type="entry name" value="AAA+_ATPase"/>
</dbReference>
<dbReference type="GO" id="GO:0003677">
    <property type="term" value="F:DNA binding"/>
    <property type="evidence" value="ECO:0007669"/>
    <property type="project" value="InterPro"/>
</dbReference>
<comment type="caution">
    <text evidence="8">The sequence shown here is derived from an EMBL/GenBank/DDBJ whole genome shotgun (WGS) entry which is preliminary data.</text>
</comment>
<dbReference type="SUPFAM" id="SSF52540">
    <property type="entry name" value="P-loop containing nucleoside triphosphate hydrolases"/>
    <property type="match status" value="1"/>
</dbReference>
<protein>
    <recommendedName>
        <fullName evidence="3">Replication-associated recombination protein A</fullName>
    </recommendedName>
</protein>
<dbReference type="PANTHER" id="PTHR13779:SF7">
    <property type="entry name" value="ATPASE WRNIP1"/>
    <property type="match status" value="1"/>
</dbReference>
<dbReference type="InterPro" id="IPR003959">
    <property type="entry name" value="ATPase_AAA_core"/>
</dbReference>
<dbReference type="Pfam" id="PF00004">
    <property type="entry name" value="AAA"/>
    <property type="match status" value="1"/>
</dbReference>
<sequence>MDLFHYSTEEKQKLTSPLANRMRPRTLDEFIGQGHIVGEGKLLRRAIEADQLTPMIFFGPPGTGKTTLARIIANSTSAKFEQLNAVTSGVQEIREFIKEAKERLAIDQKRTVLFIDEIHRFNKNQQDALLPHVEDGTMVLIGATTENPMFEINSALLSRSRLFRFEPLTDQDIMNMLEAALNDKERGFGSYSITADKEAVEHIVSVSNGDARTALNALELAVITTKPNKEKVIYITLEIAEESIQQRALQYDKAGDNHYDTISAFIKSIRGSDPDATLYWLAKMIYAGEDPRFIARRLYVHAAEDIGTADPNALLVAQAAAYAVDFIGMPEARLPLAEAALYLATAPKSNAVIKGIDAALQAVQKEKSGQIPLHLRDAHYKGAGHLEHGKHYKYPHDYPGGFVPQQYLPDRMKGKKFYHPTERGYEKTILKRLAYFDERNKNSSIEK</sequence>
<evidence type="ECO:0000256" key="1">
    <source>
        <dbReference type="ARBA" id="ARBA00002393"/>
    </source>
</evidence>
<keyword evidence="4" id="KW-0235">DNA replication</keyword>
<reference evidence="8 9" key="1">
    <citation type="submission" date="2018-07" db="EMBL/GenBank/DDBJ databases">
        <title>Lottiidibacillus patelloidae gen. nov., sp. nov., isolated from the intestinal tract of a marine limpet and the reclassification of B. taeanensis BH030017T, B. algicola KMM 3737T and B. hwajinpoensis SW-72T as genus Lottiidibacillus.</title>
        <authorList>
            <person name="Liu R."/>
            <person name="Huang Z."/>
        </authorList>
    </citation>
    <scope>NUCLEOTIDE SEQUENCE [LARGE SCALE GENOMIC DNA]</scope>
    <source>
        <strain evidence="8 9">BH030017</strain>
    </source>
</reference>
<proteinExistence type="inferred from homology"/>
<keyword evidence="5" id="KW-0547">Nucleotide-binding</keyword>
<dbReference type="InterPro" id="IPR032423">
    <property type="entry name" value="AAA_assoc_2"/>
</dbReference>
<dbReference type="InterPro" id="IPR021886">
    <property type="entry name" value="MgsA_C"/>
</dbReference>
<dbReference type="OrthoDB" id="9778364at2"/>
<dbReference type="InterPro" id="IPR051314">
    <property type="entry name" value="AAA_ATPase_RarA/MGS1/WRNIP1"/>
</dbReference>
<dbReference type="Proteomes" id="UP000253314">
    <property type="component" value="Unassembled WGS sequence"/>
</dbReference>
<dbReference type="FunFam" id="1.10.8.60:FF:000029">
    <property type="entry name" value="Replication-associated recombination protein A"/>
    <property type="match status" value="1"/>
</dbReference>
<organism evidence="8 9">
    <name type="scientific">Bacillus taeanensis</name>
    <dbReference type="NCBI Taxonomy" id="273032"/>
    <lineage>
        <taxon>Bacteria</taxon>
        <taxon>Bacillati</taxon>
        <taxon>Bacillota</taxon>
        <taxon>Bacilli</taxon>
        <taxon>Bacillales</taxon>
        <taxon>Bacillaceae</taxon>
        <taxon>Bacillus</taxon>
    </lineage>
</organism>
<evidence type="ECO:0000256" key="5">
    <source>
        <dbReference type="ARBA" id="ARBA00022741"/>
    </source>
</evidence>
<evidence type="ECO:0000256" key="2">
    <source>
        <dbReference type="ARBA" id="ARBA00008959"/>
    </source>
</evidence>
<keyword evidence="6" id="KW-0067">ATP-binding</keyword>
<dbReference type="SMART" id="SM00382">
    <property type="entry name" value="AAA"/>
    <property type="match status" value="1"/>
</dbReference>
<dbReference type="InterPro" id="IPR008921">
    <property type="entry name" value="DNA_pol3_clamp-load_cplx_C"/>
</dbReference>
<dbReference type="GO" id="GO:0008047">
    <property type="term" value="F:enzyme activator activity"/>
    <property type="evidence" value="ECO:0007669"/>
    <property type="project" value="TreeGrafter"/>
</dbReference>
<evidence type="ECO:0000256" key="3">
    <source>
        <dbReference type="ARBA" id="ARBA00020776"/>
    </source>
</evidence>
<dbReference type="EMBL" id="QOCW01000004">
    <property type="protein sequence ID" value="RBW70438.1"/>
    <property type="molecule type" value="Genomic_DNA"/>
</dbReference>
<dbReference type="Pfam" id="PF12002">
    <property type="entry name" value="MgsA_C"/>
    <property type="match status" value="1"/>
</dbReference>
<dbReference type="GO" id="GO:0000731">
    <property type="term" value="P:DNA synthesis involved in DNA repair"/>
    <property type="evidence" value="ECO:0007669"/>
    <property type="project" value="TreeGrafter"/>
</dbReference>
<dbReference type="NCBIfam" id="NF009881">
    <property type="entry name" value="PRK13341.1-2"/>
    <property type="match status" value="1"/>
</dbReference>
<name>A0A366XXZ9_9BACI</name>
<dbReference type="Gene3D" id="1.10.8.60">
    <property type="match status" value="1"/>
</dbReference>
<evidence type="ECO:0000313" key="8">
    <source>
        <dbReference type="EMBL" id="RBW70438.1"/>
    </source>
</evidence>
<evidence type="ECO:0000259" key="7">
    <source>
        <dbReference type="SMART" id="SM00382"/>
    </source>
</evidence>
<dbReference type="GO" id="GO:0006261">
    <property type="term" value="P:DNA-templated DNA replication"/>
    <property type="evidence" value="ECO:0007669"/>
    <property type="project" value="TreeGrafter"/>
</dbReference>
<dbReference type="FunFam" id="3.40.50.300:FF:000137">
    <property type="entry name" value="Replication-associated recombination protein A"/>
    <property type="match status" value="1"/>
</dbReference>
<dbReference type="InterPro" id="IPR027417">
    <property type="entry name" value="P-loop_NTPase"/>
</dbReference>
<evidence type="ECO:0000256" key="6">
    <source>
        <dbReference type="ARBA" id="ARBA00022840"/>
    </source>
</evidence>
<dbReference type="Pfam" id="PF16193">
    <property type="entry name" value="AAA_assoc_2"/>
    <property type="match status" value="1"/>
</dbReference>
<dbReference type="GO" id="GO:0016887">
    <property type="term" value="F:ATP hydrolysis activity"/>
    <property type="evidence" value="ECO:0007669"/>
    <property type="project" value="InterPro"/>
</dbReference>
<dbReference type="FunFam" id="1.20.272.10:FF:000001">
    <property type="entry name" value="Putative AAA family ATPase"/>
    <property type="match status" value="1"/>
</dbReference>
<dbReference type="RefSeq" id="WP_113804888.1">
    <property type="nucleotide sequence ID" value="NZ_QOCW01000004.1"/>
</dbReference>
<comment type="similarity">
    <text evidence="2">Belongs to the AAA ATPase family. RarA/MGS1/WRNIP1 subfamily.</text>
</comment>
<keyword evidence="9" id="KW-1185">Reference proteome</keyword>
<dbReference type="SUPFAM" id="SSF48019">
    <property type="entry name" value="post-AAA+ oligomerization domain-like"/>
    <property type="match status" value="1"/>
</dbReference>
<dbReference type="GO" id="GO:0017116">
    <property type="term" value="F:single-stranded DNA helicase activity"/>
    <property type="evidence" value="ECO:0007669"/>
    <property type="project" value="TreeGrafter"/>
</dbReference>
<evidence type="ECO:0000313" key="9">
    <source>
        <dbReference type="Proteomes" id="UP000253314"/>
    </source>
</evidence>
<dbReference type="PANTHER" id="PTHR13779">
    <property type="entry name" value="WERNER HELICASE-INTERACTING PROTEIN 1 FAMILY MEMBER"/>
    <property type="match status" value="1"/>
</dbReference>
<dbReference type="CDD" id="cd00009">
    <property type="entry name" value="AAA"/>
    <property type="match status" value="1"/>
</dbReference>
<dbReference type="Gene3D" id="3.40.50.300">
    <property type="entry name" value="P-loop containing nucleotide triphosphate hydrolases"/>
    <property type="match status" value="1"/>
</dbReference>
<dbReference type="AlphaFoldDB" id="A0A366XXZ9"/>
<dbReference type="CDD" id="cd18139">
    <property type="entry name" value="HLD_clamp_RarA"/>
    <property type="match status" value="1"/>
</dbReference>
<dbReference type="GO" id="GO:0005524">
    <property type="term" value="F:ATP binding"/>
    <property type="evidence" value="ECO:0007669"/>
    <property type="project" value="UniProtKB-KW"/>
</dbReference>
<evidence type="ECO:0000256" key="4">
    <source>
        <dbReference type="ARBA" id="ARBA00022705"/>
    </source>
</evidence>